<dbReference type="EMBL" id="GG745386">
    <property type="protein sequence ID" value="KNE73003.1"/>
    <property type="molecule type" value="Genomic_DNA"/>
</dbReference>
<evidence type="ECO:0000313" key="2">
    <source>
        <dbReference type="Proteomes" id="UP000054350"/>
    </source>
</evidence>
<sequence length="185" mass="20473">MSATSPLTTFLRLQRHPATLAFTLAVACALSATPMYARHNISTELRYLEEVHAAKLNAQLAAFHAHLASTGRDRARQRAQALQAGKITPDDARKWAERDARALAEAHKGVDAILDEGKAEWDAWVEERRNMYAAPVRKVGLPVPLTAVMADDKVGLAVKDDEAMTWVTMAKWKHPDADVTYDDDD</sequence>
<gene>
    <name evidence="1" type="ORF">AMAG_17215</name>
</gene>
<accession>A0A0L0TDS7</accession>
<dbReference type="AlphaFoldDB" id="A0A0L0TDS7"/>
<reference evidence="1 2" key="1">
    <citation type="submission" date="2009-11" db="EMBL/GenBank/DDBJ databases">
        <title>Annotation of Allomyces macrogynus ATCC 38327.</title>
        <authorList>
            <consortium name="The Broad Institute Genome Sequencing Platform"/>
            <person name="Russ C."/>
            <person name="Cuomo C."/>
            <person name="Burger G."/>
            <person name="Gray M.W."/>
            <person name="Holland P.W.H."/>
            <person name="King N."/>
            <person name="Lang F.B.F."/>
            <person name="Roger A.J."/>
            <person name="Ruiz-Trillo I."/>
            <person name="Young S.K."/>
            <person name="Zeng Q."/>
            <person name="Gargeya S."/>
            <person name="Fitzgerald M."/>
            <person name="Haas B."/>
            <person name="Abouelleil A."/>
            <person name="Alvarado L."/>
            <person name="Arachchi H.M."/>
            <person name="Berlin A."/>
            <person name="Chapman S.B."/>
            <person name="Gearin G."/>
            <person name="Goldberg J."/>
            <person name="Griggs A."/>
            <person name="Gujja S."/>
            <person name="Hansen M."/>
            <person name="Heiman D."/>
            <person name="Howarth C."/>
            <person name="Larimer J."/>
            <person name="Lui A."/>
            <person name="MacDonald P.J.P."/>
            <person name="McCowen C."/>
            <person name="Montmayeur A."/>
            <person name="Murphy C."/>
            <person name="Neiman D."/>
            <person name="Pearson M."/>
            <person name="Priest M."/>
            <person name="Roberts A."/>
            <person name="Saif S."/>
            <person name="Shea T."/>
            <person name="Sisk P."/>
            <person name="Stolte C."/>
            <person name="Sykes S."/>
            <person name="Wortman J."/>
            <person name="Nusbaum C."/>
            <person name="Birren B."/>
        </authorList>
    </citation>
    <scope>NUCLEOTIDE SEQUENCE [LARGE SCALE GENOMIC DNA]</scope>
    <source>
        <strain evidence="1 2">ATCC 38327</strain>
    </source>
</reference>
<organism evidence="1 2">
    <name type="scientific">Allomyces macrogynus (strain ATCC 38327)</name>
    <name type="common">Allomyces javanicus var. macrogynus</name>
    <dbReference type="NCBI Taxonomy" id="578462"/>
    <lineage>
        <taxon>Eukaryota</taxon>
        <taxon>Fungi</taxon>
        <taxon>Fungi incertae sedis</taxon>
        <taxon>Blastocladiomycota</taxon>
        <taxon>Blastocladiomycetes</taxon>
        <taxon>Blastocladiales</taxon>
        <taxon>Blastocladiaceae</taxon>
        <taxon>Allomyces</taxon>
    </lineage>
</organism>
<evidence type="ECO:0000313" key="1">
    <source>
        <dbReference type="EMBL" id="KNE73003.1"/>
    </source>
</evidence>
<dbReference type="Proteomes" id="UP000054350">
    <property type="component" value="Unassembled WGS sequence"/>
</dbReference>
<dbReference type="OrthoDB" id="10297416at2759"/>
<name>A0A0L0TDS7_ALLM3</name>
<dbReference type="VEuPathDB" id="FungiDB:AMAG_17215"/>
<proteinExistence type="predicted"/>
<reference evidence="2" key="2">
    <citation type="submission" date="2009-11" db="EMBL/GenBank/DDBJ databases">
        <title>The Genome Sequence of Allomyces macrogynus strain ATCC 38327.</title>
        <authorList>
            <consortium name="The Broad Institute Genome Sequencing Platform"/>
            <person name="Russ C."/>
            <person name="Cuomo C."/>
            <person name="Shea T."/>
            <person name="Young S.K."/>
            <person name="Zeng Q."/>
            <person name="Koehrsen M."/>
            <person name="Haas B."/>
            <person name="Borodovsky M."/>
            <person name="Guigo R."/>
            <person name="Alvarado L."/>
            <person name="Berlin A."/>
            <person name="Borenstein D."/>
            <person name="Chen Z."/>
            <person name="Engels R."/>
            <person name="Freedman E."/>
            <person name="Gellesch M."/>
            <person name="Goldberg J."/>
            <person name="Griggs A."/>
            <person name="Gujja S."/>
            <person name="Heiman D."/>
            <person name="Hepburn T."/>
            <person name="Howarth C."/>
            <person name="Jen D."/>
            <person name="Larson L."/>
            <person name="Lewis B."/>
            <person name="Mehta T."/>
            <person name="Park D."/>
            <person name="Pearson M."/>
            <person name="Roberts A."/>
            <person name="Saif S."/>
            <person name="Shenoy N."/>
            <person name="Sisk P."/>
            <person name="Stolte C."/>
            <person name="Sykes S."/>
            <person name="Walk T."/>
            <person name="White J."/>
            <person name="Yandava C."/>
            <person name="Burger G."/>
            <person name="Gray M.W."/>
            <person name="Holland P.W.H."/>
            <person name="King N."/>
            <person name="Lang F.B.F."/>
            <person name="Roger A.J."/>
            <person name="Ruiz-Trillo I."/>
            <person name="Lander E."/>
            <person name="Nusbaum C."/>
        </authorList>
    </citation>
    <scope>NUCLEOTIDE SEQUENCE [LARGE SCALE GENOMIC DNA]</scope>
    <source>
        <strain evidence="2">ATCC 38327</strain>
    </source>
</reference>
<protein>
    <submittedName>
        <fullName evidence="1">Uncharacterized protein</fullName>
    </submittedName>
</protein>
<keyword evidence="2" id="KW-1185">Reference proteome</keyword>